<dbReference type="HOGENOM" id="CLU_2685178_0_0_10"/>
<dbReference type="Proteomes" id="UP000008514">
    <property type="component" value="Chromosome"/>
</dbReference>
<reference evidence="1" key="1">
    <citation type="submission" date="2006-03" db="EMBL/GenBank/DDBJ databases">
        <authorList>
            <person name="Bowman J."/>
            <person name="Ferriera S."/>
            <person name="Johnson J."/>
            <person name="Kravitz S."/>
            <person name="Halpern A."/>
            <person name="Remington K."/>
            <person name="Beeson K."/>
            <person name="Tran B."/>
            <person name="Rogers Y.-H."/>
            <person name="Friedman R."/>
            <person name="Venter J.C."/>
        </authorList>
    </citation>
    <scope>NUCLEOTIDE SEQUENCE [LARGE SCALE GENOMIC DNA]</scope>
    <source>
        <strain evidence="1">ATCC 700755</strain>
    </source>
</reference>
<dbReference type="KEGG" id="ptq:P700755_002400"/>
<evidence type="ECO:0000313" key="1">
    <source>
        <dbReference type="EMBL" id="AFU69174.1"/>
    </source>
</evidence>
<keyword evidence="2" id="KW-1185">Reference proteome</keyword>
<organism evidence="1 2">
    <name type="scientific">Psychroflexus torquis (strain ATCC 700755 / CIP 106069 / ACAM 623)</name>
    <dbReference type="NCBI Taxonomy" id="313595"/>
    <lineage>
        <taxon>Bacteria</taxon>
        <taxon>Pseudomonadati</taxon>
        <taxon>Bacteroidota</taxon>
        <taxon>Flavobacteriia</taxon>
        <taxon>Flavobacteriales</taxon>
        <taxon>Flavobacteriaceae</taxon>
        <taxon>Psychroflexus</taxon>
    </lineage>
</organism>
<name>K4IFL2_PSYTT</name>
<dbReference type="STRING" id="313595.P700755_002400"/>
<protein>
    <submittedName>
        <fullName evidence="1">Uncharacterized protein</fullName>
    </submittedName>
</protein>
<dbReference type="AlphaFoldDB" id="K4IFL2"/>
<sequence length="74" mass="8682">MFAAQQMRYDKPHNICTGFDILRDKAEAYSKISLDSKNVDEAYEYFKSSENFLYKAAELSDDCNYKEYDTQSIL</sequence>
<accession>K4IFL2</accession>
<reference evidence="1" key="2">
    <citation type="submission" date="2012-09" db="EMBL/GenBank/DDBJ databases">
        <title>The complete sequence of Psychroflexus torquis an extreme psychrophile from sea-ice that is stimulated by light.</title>
        <authorList>
            <person name="Feng S."/>
            <person name="Powell S.M."/>
            <person name="Bowman J.P."/>
        </authorList>
    </citation>
    <scope>NUCLEOTIDE SEQUENCE [LARGE SCALE GENOMIC DNA]</scope>
    <source>
        <strain evidence="1">ATCC 700755</strain>
    </source>
</reference>
<evidence type="ECO:0000313" key="2">
    <source>
        <dbReference type="Proteomes" id="UP000008514"/>
    </source>
</evidence>
<proteinExistence type="predicted"/>
<dbReference type="EMBL" id="CP003879">
    <property type="protein sequence ID" value="AFU69174.1"/>
    <property type="molecule type" value="Genomic_DNA"/>
</dbReference>
<gene>
    <name evidence="1" type="ordered locus">P700755_002400</name>
</gene>